<evidence type="ECO:0000259" key="1">
    <source>
        <dbReference type="SMART" id="SM01235"/>
    </source>
</evidence>
<feature type="domain" description="Haem-binding" evidence="1">
    <location>
        <begin position="19"/>
        <end position="145"/>
    </location>
</feature>
<name>A0ABW5NYG0_9DEIO</name>
<dbReference type="InterPro" id="IPR036909">
    <property type="entry name" value="Cyt_c-like_dom_sf"/>
</dbReference>
<dbReference type="RefSeq" id="WP_386841910.1">
    <property type="nucleotide sequence ID" value="NZ_JBHUMK010000004.1"/>
</dbReference>
<dbReference type="SUPFAM" id="SSF46626">
    <property type="entry name" value="Cytochrome c"/>
    <property type="match status" value="1"/>
</dbReference>
<dbReference type="Pfam" id="PF14376">
    <property type="entry name" value="Haem_bd"/>
    <property type="match status" value="1"/>
</dbReference>
<dbReference type="Proteomes" id="UP001597475">
    <property type="component" value="Unassembled WGS sequence"/>
</dbReference>
<proteinExistence type="predicted"/>
<organism evidence="2 3">
    <name type="scientific">Deinococcus taklimakanensis</name>
    <dbReference type="NCBI Taxonomy" id="536443"/>
    <lineage>
        <taxon>Bacteria</taxon>
        <taxon>Thermotogati</taxon>
        <taxon>Deinococcota</taxon>
        <taxon>Deinococci</taxon>
        <taxon>Deinococcales</taxon>
        <taxon>Deinococcaceae</taxon>
        <taxon>Deinococcus</taxon>
    </lineage>
</organism>
<dbReference type="EMBL" id="JBHUMK010000004">
    <property type="protein sequence ID" value="MFD2607870.1"/>
    <property type="molecule type" value="Genomic_DNA"/>
</dbReference>
<accession>A0ABW5NYG0</accession>
<dbReference type="SMART" id="SM01235">
    <property type="entry name" value="Haem_bd"/>
    <property type="match status" value="1"/>
</dbReference>
<reference evidence="3" key="1">
    <citation type="journal article" date="2019" name="Int. J. Syst. Evol. Microbiol.">
        <title>The Global Catalogue of Microorganisms (GCM) 10K type strain sequencing project: providing services to taxonomists for standard genome sequencing and annotation.</title>
        <authorList>
            <consortium name="The Broad Institute Genomics Platform"/>
            <consortium name="The Broad Institute Genome Sequencing Center for Infectious Disease"/>
            <person name="Wu L."/>
            <person name="Ma J."/>
        </authorList>
    </citation>
    <scope>NUCLEOTIDE SEQUENCE [LARGE SCALE GENOMIC DNA]</scope>
    <source>
        <strain evidence="3">KCTC 33842</strain>
    </source>
</reference>
<comment type="caution">
    <text evidence="2">The sequence shown here is derived from an EMBL/GenBank/DDBJ whole genome shotgun (WGS) entry which is preliminary data.</text>
</comment>
<protein>
    <submittedName>
        <fullName evidence="2">Heme-binding domain-containing protein</fullName>
    </submittedName>
</protein>
<keyword evidence="3" id="KW-1185">Reference proteome</keyword>
<evidence type="ECO:0000313" key="2">
    <source>
        <dbReference type="EMBL" id="MFD2607870.1"/>
    </source>
</evidence>
<gene>
    <name evidence="2" type="ORF">ACFSR9_00240</name>
</gene>
<evidence type="ECO:0000313" key="3">
    <source>
        <dbReference type="Proteomes" id="UP001597475"/>
    </source>
</evidence>
<sequence length="153" mass="16807">MTRLHPRPSPWPRALAALVGAFALIQLVPYGRAHANPPAQVQPQWQGAQTQTLFARACADCHSNATKWPWYSNVAPVSWLVQQHVEEGRQKFNVNVPGFGRASDEAAGTVKDGSMPHWTYLPMHPEARLSAAEKQSLIRGLQATFGGEGSDRD</sequence>
<dbReference type="InterPro" id="IPR025992">
    <property type="entry name" value="Haem-bd"/>
</dbReference>